<dbReference type="PANTHER" id="PTHR30466:SF1">
    <property type="entry name" value="FMN REDUCTASE (NADH) RUTF"/>
    <property type="match status" value="1"/>
</dbReference>
<protein>
    <recommendedName>
        <fullName evidence="2">Flavin reductase like domain-containing protein</fullName>
    </recommendedName>
</protein>
<dbReference type="GO" id="GO:0042602">
    <property type="term" value="F:riboflavin reductase (NADPH) activity"/>
    <property type="evidence" value="ECO:0007669"/>
    <property type="project" value="TreeGrafter"/>
</dbReference>
<organism evidence="3 4">
    <name type="scientific">Macrolepiota fuliginosa MF-IS2</name>
    <dbReference type="NCBI Taxonomy" id="1400762"/>
    <lineage>
        <taxon>Eukaryota</taxon>
        <taxon>Fungi</taxon>
        <taxon>Dikarya</taxon>
        <taxon>Basidiomycota</taxon>
        <taxon>Agaricomycotina</taxon>
        <taxon>Agaricomycetes</taxon>
        <taxon>Agaricomycetidae</taxon>
        <taxon>Agaricales</taxon>
        <taxon>Agaricineae</taxon>
        <taxon>Agaricaceae</taxon>
        <taxon>Macrolepiota</taxon>
    </lineage>
</organism>
<dbReference type="Gene3D" id="2.30.110.10">
    <property type="entry name" value="Electron Transport, Fmn-binding Protein, Chain A"/>
    <property type="match status" value="1"/>
</dbReference>
<keyword evidence="4" id="KW-1185">Reference proteome</keyword>
<sequence>MLDPPGKSAEVFKLGSQTLHGATLSSFTSIAMDPYPLITFALRIPSRMATTLNLTASSPSLSTQSDSPAHMVINILSSNQSKYATAFSRPDLYPAPFTDPDIAHTLTEEGLPVLEGSLGAMSCRLVGRGLPLHDMEFLSDTEDPRIEAGAMDTLWGAARTRNASRTLAKGAVASELFIAQVTRIEALASTPILPLLYHRRKFTSCIPCPPESLS</sequence>
<dbReference type="GO" id="GO:0010181">
    <property type="term" value="F:FMN binding"/>
    <property type="evidence" value="ECO:0007669"/>
    <property type="project" value="InterPro"/>
</dbReference>
<dbReference type="Proteomes" id="UP000807342">
    <property type="component" value="Unassembled WGS sequence"/>
</dbReference>
<dbReference type="InterPro" id="IPR050268">
    <property type="entry name" value="NADH-dep_flavin_reductase"/>
</dbReference>
<dbReference type="PANTHER" id="PTHR30466">
    <property type="entry name" value="FLAVIN REDUCTASE"/>
    <property type="match status" value="1"/>
</dbReference>
<reference evidence="3" key="1">
    <citation type="submission" date="2020-11" db="EMBL/GenBank/DDBJ databases">
        <authorList>
            <consortium name="DOE Joint Genome Institute"/>
            <person name="Ahrendt S."/>
            <person name="Riley R."/>
            <person name="Andreopoulos W."/>
            <person name="Labutti K."/>
            <person name="Pangilinan J."/>
            <person name="Ruiz-Duenas F.J."/>
            <person name="Barrasa J.M."/>
            <person name="Sanchez-Garcia M."/>
            <person name="Camarero S."/>
            <person name="Miyauchi S."/>
            <person name="Serrano A."/>
            <person name="Linde D."/>
            <person name="Babiker R."/>
            <person name="Drula E."/>
            <person name="Ayuso-Fernandez I."/>
            <person name="Pacheco R."/>
            <person name="Padilla G."/>
            <person name="Ferreira P."/>
            <person name="Barriuso J."/>
            <person name="Kellner H."/>
            <person name="Castanera R."/>
            <person name="Alfaro M."/>
            <person name="Ramirez L."/>
            <person name="Pisabarro A.G."/>
            <person name="Kuo A."/>
            <person name="Tritt A."/>
            <person name="Lipzen A."/>
            <person name="He G."/>
            <person name="Yan M."/>
            <person name="Ng V."/>
            <person name="Cullen D."/>
            <person name="Martin F."/>
            <person name="Rosso M.-N."/>
            <person name="Henrissat B."/>
            <person name="Hibbett D."/>
            <person name="Martinez A.T."/>
            <person name="Grigoriev I.V."/>
        </authorList>
    </citation>
    <scope>NUCLEOTIDE SEQUENCE</scope>
    <source>
        <strain evidence="3">MF-IS2</strain>
    </source>
</reference>
<gene>
    <name evidence="3" type="ORF">P691DRAFT_797570</name>
</gene>
<comment type="caution">
    <text evidence="3">The sequence shown here is derived from an EMBL/GenBank/DDBJ whole genome shotgun (WGS) entry which is preliminary data.</text>
</comment>
<evidence type="ECO:0000256" key="1">
    <source>
        <dbReference type="ARBA" id="ARBA00023002"/>
    </source>
</evidence>
<accession>A0A9P5X1T1</accession>
<dbReference type="InterPro" id="IPR012349">
    <property type="entry name" value="Split_barrel_FMN-bd"/>
</dbReference>
<dbReference type="InterPro" id="IPR002563">
    <property type="entry name" value="Flavin_Rdtase-like_dom"/>
</dbReference>
<dbReference type="EMBL" id="MU151501">
    <property type="protein sequence ID" value="KAF9443238.1"/>
    <property type="molecule type" value="Genomic_DNA"/>
</dbReference>
<keyword evidence="1" id="KW-0560">Oxidoreductase</keyword>
<evidence type="ECO:0000259" key="2">
    <source>
        <dbReference type="Pfam" id="PF01613"/>
    </source>
</evidence>
<dbReference type="OrthoDB" id="2015405at2759"/>
<evidence type="ECO:0000313" key="3">
    <source>
        <dbReference type="EMBL" id="KAF9443238.1"/>
    </source>
</evidence>
<feature type="domain" description="Flavin reductase like" evidence="2">
    <location>
        <begin position="17"/>
        <end position="203"/>
    </location>
</feature>
<name>A0A9P5X1T1_9AGAR</name>
<dbReference type="AlphaFoldDB" id="A0A9P5X1T1"/>
<dbReference type="Pfam" id="PF01613">
    <property type="entry name" value="Flavin_Reduct"/>
    <property type="match status" value="1"/>
</dbReference>
<proteinExistence type="predicted"/>
<evidence type="ECO:0000313" key="4">
    <source>
        <dbReference type="Proteomes" id="UP000807342"/>
    </source>
</evidence>
<dbReference type="SUPFAM" id="SSF50475">
    <property type="entry name" value="FMN-binding split barrel"/>
    <property type="match status" value="1"/>
</dbReference>